<feature type="region of interest" description="Disordered" evidence="1">
    <location>
        <begin position="227"/>
        <end position="251"/>
    </location>
</feature>
<evidence type="ECO:0000313" key="2">
    <source>
        <dbReference type="Proteomes" id="UP000025227"/>
    </source>
</evidence>
<accession>A0A7I4Z2D5</accession>
<proteinExistence type="predicted"/>
<dbReference type="AlphaFoldDB" id="A0A7I4Z2D5"/>
<feature type="compositionally biased region" description="Basic and acidic residues" evidence="1">
    <location>
        <begin position="229"/>
        <end position="251"/>
    </location>
</feature>
<keyword evidence="2" id="KW-1185">Reference proteome</keyword>
<dbReference type="PANTHER" id="PTHR47027">
    <property type="entry name" value="REVERSE TRANSCRIPTASE DOMAIN-CONTAINING PROTEIN"/>
    <property type="match status" value="1"/>
</dbReference>
<protein>
    <submittedName>
        <fullName evidence="3">Reverse transcriptase domain-containing protein</fullName>
    </submittedName>
</protein>
<dbReference type="WBParaSite" id="HCON_00172690-00001">
    <property type="protein sequence ID" value="HCON_00172690-00001"/>
    <property type="gene ID" value="HCON_00172690"/>
</dbReference>
<evidence type="ECO:0000256" key="1">
    <source>
        <dbReference type="SAM" id="MobiDB-lite"/>
    </source>
</evidence>
<organism evidence="2 3">
    <name type="scientific">Haemonchus contortus</name>
    <name type="common">Barber pole worm</name>
    <dbReference type="NCBI Taxonomy" id="6289"/>
    <lineage>
        <taxon>Eukaryota</taxon>
        <taxon>Metazoa</taxon>
        <taxon>Ecdysozoa</taxon>
        <taxon>Nematoda</taxon>
        <taxon>Chromadorea</taxon>
        <taxon>Rhabditida</taxon>
        <taxon>Rhabditina</taxon>
        <taxon>Rhabditomorpha</taxon>
        <taxon>Strongyloidea</taxon>
        <taxon>Trichostrongylidae</taxon>
        <taxon>Haemonchus</taxon>
    </lineage>
</organism>
<dbReference type="OrthoDB" id="5849210at2759"/>
<name>A0A7I4Z2D5_HAECO</name>
<sequence>MYGGFTTTICTSHCQTGAIDVTVGVHDVIREELMNGPLKTTLYAYDIALIAKSKEGLQDKLQKRQRVLTGNGFRPNIKKAKLFSSKEGTESIVDGRGEAIEKVQDFRYLGDELAADGCVDQAPKSRIYAAWMKWRQSTGILCDRRCSGTLKGKVYGQRGGPQCSTAASVGQWACGCTWMDRIRIEDVGTAMQTAPAQLKMREQRLRWFEHVLKDHRAIRQGRQWSSRLKVSDHEEPKKEIAGRDQEGSRQC</sequence>
<reference evidence="3" key="1">
    <citation type="submission" date="2020-12" db="UniProtKB">
        <authorList>
            <consortium name="WormBaseParasite"/>
        </authorList>
    </citation>
    <scope>IDENTIFICATION</scope>
    <source>
        <strain evidence="3">MHco3</strain>
    </source>
</reference>
<dbReference type="PANTHER" id="PTHR47027:SF20">
    <property type="entry name" value="REVERSE TRANSCRIPTASE-LIKE PROTEIN WITH RNA-DIRECTED DNA POLYMERASE DOMAIN"/>
    <property type="match status" value="1"/>
</dbReference>
<dbReference type="Proteomes" id="UP000025227">
    <property type="component" value="Unplaced"/>
</dbReference>
<evidence type="ECO:0000313" key="3">
    <source>
        <dbReference type="WBParaSite" id="HCON_00172690-00001"/>
    </source>
</evidence>